<sequence>MAQLYLIRHGQASFGSQNYDQLSELGTQQSRQLGKWWAERDFSVHRIVTGALHRHQQTALACMSALLDCEEDKLDTTGWHTDAGFNEYHHHEVLVKHVPEFEDPAVVKHFLKSKPDAGREFQDIFSAAITRWMSGQFDTDYTETWHAFQNRCIAAFQKQLALNDGAKNIAVFTSGGTISAICQHLLHLPDSKFSELNWTLVNSGVTRIHVQPERDGQAQRLALAYLNNFSHLEVLNDPKCITYV</sequence>
<accession>A0A923HNT0</accession>
<dbReference type="EMBL" id="JACOFV010000011">
    <property type="protein sequence ID" value="MBC3862956.1"/>
    <property type="molecule type" value="Genomic_DNA"/>
</dbReference>
<name>A0A923HNT0_9BURK</name>
<evidence type="ECO:0000313" key="1">
    <source>
        <dbReference type="EMBL" id="MBC3862956.1"/>
    </source>
</evidence>
<keyword evidence="2" id="KW-1185">Reference proteome</keyword>
<dbReference type="Gene3D" id="3.40.50.1240">
    <property type="entry name" value="Phosphoglycerate mutase-like"/>
    <property type="match status" value="1"/>
</dbReference>
<dbReference type="InterPro" id="IPR013078">
    <property type="entry name" value="His_Pase_superF_clade-1"/>
</dbReference>
<dbReference type="PANTHER" id="PTHR48100:SF1">
    <property type="entry name" value="HISTIDINE PHOSPHATASE FAMILY PROTEIN-RELATED"/>
    <property type="match status" value="1"/>
</dbReference>
<dbReference type="AlphaFoldDB" id="A0A923HNT0"/>
<evidence type="ECO:0000313" key="2">
    <source>
        <dbReference type="Proteomes" id="UP000634011"/>
    </source>
</evidence>
<dbReference type="Proteomes" id="UP000634011">
    <property type="component" value="Unassembled WGS sequence"/>
</dbReference>
<dbReference type="PANTHER" id="PTHR48100">
    <property type="entry name" value="BROAD-SPECIFICITY PHOSPHATASE YOR283W-RELATED"/>
    <property type="match status" value="1"/>
</dbReference>
<protein>
    <submittedName>
        <fullName evidence="1">Histidine phosphatase family protein</fullName>
    </submittedName>
</protein>
<reference evidence="1" key="1">
    <citation type="submission" date="2020-08" db="EMBL/GenBank/DDBJ databases">
        <title>Novel species isolated from subtropical streams in China.</title>
        <authorList>
            <person name="Lu H."/>
        </authorList>
    </citation>
    <scope>NUCLEOTIDE SEQUENCE</scope>
    <source>
        <strain evidence="1">KACC 12607</strain>
    </source>
</reference>
<organism evidence="1 2">
    <name type="scientific">Undibacterium jejuense</name>
    <dbReference type="NCBI Taxonomy" id="1344949"/>
    <lineage>
        <taxon>Bacteria</taxon>
        <taxon>Pseudomonadati</taxon>
        <taxon>Pseudomonadota</taxon>
        <taxon>Betaproteobacteria</taxon>
        <taxon>Burkholderiales</taxon>
        <taxon>Oxalobacteraceae</taxon>
        <taxon>Undibacterium</taxon>
    </lineage>
</organism>
<dbReference type="RefSeq" id="WP_186912900.1">
    <property type="nucleotide sequence ID" value="NZ_JACOFV010000011.1"/>
</dbReference>
<dbReference type="GO" id="GO:0016791">
    <property type="term" value="F:phosphatase activity"/>
    <property type="evidence" value="ECO:0007669"/>
    <property type="project" value="TreeGrafter"/>
</dbReference>
<dbReference type="SMART" id="SM00855">
    <property type="entry name" value="PGAM"/>
    <property type="match status" value="1"/>
</dbReference>
<dbReference type="InterPro" id="IPR050275">
    <property type="entry name" value="PGM_Phosphatase"/>
</dbReference>
<dbReference type="CDD" id="cd07067">
    <property type="entry name" value="HP_PGM_like"/>
    <property type="match status" value="1"/>
</dbReference>
<dbReference type="Pfam" id="PF00300">
    <property type="entry name" value="His_Phos_1"/>
    <property type="match status" value="1"/>
</dbReference>
<dbReference type="GO" id="GO:0005737">
    <property type="term" value="C:cytoplasm"/>
    <property type="evidence" value="ECO:0007669"/>
    <property type="project" value="TreeGrafter"/>
</dbReference>
<gene>
    <name evidence="1" type="ORF">H8K32_12665</name>
</gene>
<dbReference type="InterPro" id="IPR029033">
    <property type="entry name" value="His_PPase_superfam"/>
</dbReference>
<dbReference type="SUPFAM" id="SSF53254">
    <property type="entry name" value="Phosphoglycerate mutase-like"/>
    <property type="match status" value="1"/>
</dbReference>
<proteinExistence type="predicted"/>
<comment type="caution">
    <text evidence="1">The sequence shown here is derived from an EMBL/GenBank/DDBJ whole genome shotgun (WGS) entry which is preliminary data.</text>
</comment>